<sequence>MTTTAPCELDPLGGMFTPDEKRILRDRDPGQKQARDGLVLRLADAFSFRRVPRCQVHSPYIDDDFGWRPPVDCFKRAQLPEIVGPLACHLPAMTDFMLDKAIQVIESVSLGGFRAPFSPSSGVTTAELTNILETSESGWVNGGKDQHLRSIIDHIPNYKQINKVVCIGLSEIAGRYEGASADITVNSRCLVQHLAVMSIVRYLRGIVSHEIKLFAADWIYDIPHKEALWTLGFATLDTSYRQQEHFAEIDDNTMLISFGIAGFESILPIISEYAHPVAMIYDAYDYLIKEEHARPPLSPLFSHVEYGPDLVTIPGPPLIAAEESDAEGLSGWRPLYTKSTGEMLDDYNIAMNLFEFDVTGLANRFHLHPNTDHIPGDASEIEKKRFVGENSRLFVRKW</sequence>
<dbReference type="EMBL" id="JAPDGR010001466">
    <property type="protein sequence ID" value="KAJ2982346.1"/>
    <property type="molecule type" value="Genomic_DNA"/>
</dbReference>
<comment type="caution">
    <text evidence="1">The sequence shown here is derived from an EMBL/GenBank/DDBJ whole genome shotgun (WGS) entry which is preliminary data.</text>
</comment>
<keyword evidence="2" id="KW-1185">Reference proteome</keyword>
<accession>A0ACC1NV46</accession>
<gene>
    <name evidence="1" type="ORF">NUW58_g6460</name>
</gene>
<proteinExistence type="predicted"/>
<reference evidence="1" key="1">
    <citation type="submission" date="2022-10" db="EMBL/GenBank/DDBJ databases">
        <title>Genome Sequence of Xylaria curta.</title>
        <authorList>
            <person name="Buettner E."/>
        </authorList>
    </citation>
    <scope>NUCLEOTIDE SEQUENCE</scope>
    <source>
        <strain evidence="1">Babe10</strain>
    </source>
</reference>
<dbReference type="Proteomes" id="UP001143856">
    <property type="component" value="Unassembled WGS sequence"/>
</dbReference>
<name>A0ACC1NV46_9PEZI</name>
<protein>
    <submittedName>
        <fullName evidence="1">Uncharacterized protein</fullName>
    </submittedName>
</protein>
<organism evidence="1 2">
    <name type="scientific">Xylaria curta</name>
    <dbReference type="NCBI Taxonomy" id="42375"/>
    <lineage>
        <taxon>Eukaryota</taxon>
        <taxon>Fungi</taxon>
        <taxon>Dikarya</taxon>
        <taxon>Ascomycota</taxon>
        <taxon>Pezizomycotina</taxon>
        <taxon>Sordariomycetes</taxon>
        <taxon>Xylariomycetidae</taxon>
        <taxon>Xylariales</taxon>
        <taxon>Xylariaceae</taxon>
        <taxon>Xylaria</taxon>
    </lineage>
</organism>
<evidence type="ECO:0000313" key="1">
    <source>
        <dbReference type="EMBL" id="KAJ2982346.1"/>
    </source>
</evidence>
<evidence type="ECO:0000313" key="2">
    <source>
        <dbReference type="Proteomes" id="UP001143856"/>
    </source>
</evidence>